<dbReference type="GO" id="GO:0051073">
    <property type="term" value="F:adenosylcobinamide-GDP ribazoletransferase activity"/>
    <property type="evidence" value="ECO:0007669"/>
    <property type="project" value="UniProtKB-UniRule"/>
</dbReference>
<dbReference type="eggNOG" id="COG0368">
    <property type="taxonomic scope" value="Bacteria"/>
</dbReference>
<dbReference type="KEGG" id="hch:HCH_00965"/>
<evidence type="ECO:0000256" key="6">
    <source>
        <dbReference type="ARBA" id="ARBA00015850"/>
    </source>
</evidence>
<protein>
    <recommendedName>
        <fullName evidence="6 19">Adenosylcobinamide-GDP ribazoletransferase</fullName>
        <ecNumber evidence="5 19">2.7.8.26</ecNumber>
    </recommendedName>
    <alternativeName>
        <fullName evidence="16 19">Cobalamin synthase</fullName>
    </alternativeName>
    <alternativeName>
        <fullName evidence="15 19">Cobalamin-5'-phosphate synthase</fullName>
    </alternativeName>
</protein>
<dbReference type="GO" id="GO:0009236">
    <property type="term" value="P:cobalamin biosynthetic process"/>
    <property type="evidence" value="ECO:0007669"/>
    <property type="project" value="UniProtKB-UniRule"/>
</dbReference>
<evidence type="ECO:0000256" key="14">
    <source>
        <dbReference type="ARBA" id="ARBA00025228"/>
    </source>
</evidence>
<dbReference type="HOGENOM" id="CLU_057426_1_1_6"/>
<comment type="catalytic activity">
    <reaction evidence="17 19">
        <text>alpha-ribazole + adenosylcob(III)inamide-GDP = adenosylcob(III)alamin + GMP + H(+)</text>
        <dbReference type="Rhea" id="RHEA:16049"/>
        <dbReference type="ChEBI" id="CHEBI:10329"/>
        <dbReference type="ChEBI" id="CHEBI:15378"/>
        <dbReference type="ChEBI" id="CHEBI:18408"/>
        <dbReference type="ChEBI" id="CHEBI:58115"/>
        <dbReference type="ChEBI" id="CHEBI:60487"/>
        <dbReference type="EC" id="2.7.8.26"/>
    </reaction>
</comment>
<evidence type="ECO:0000313" key="21">
    <source>
        <dbReference type="Proteomes" id="UP000000238"/>
    </source>
</evidence>
<comment type="subcellular location">
    <subcellularLocation>
        <location evidence="19">Cell inner membrane</location>
        <topology evidence="19">Multi-pass membrane protein</topology>
    </subcellularLocation>
    <subcellularLocation>
        <location evidence="2">Cell membrane</location>
        <topology evidence="2">Multi-pass membrane protein</topology>
    </subcellularLocation>
</comment>
<keyword evidence="21" id="KW-1185">Reference proteome</keyword>
<keyword evidence="19" id="KW-0997">Cell inner membrane</keyword>
<evidence type="ECO:0000256" key="10">
    <source>
        <dbReference type="ARBA" id="ARBA00022692"/>
    </source>
</evidence>
<proteinExistence type="inferred from homology"/>
<evidence type="ECO:0000256" key="1">
    <source>
        <dbReference type="ARBA" id="ARBA00001946"/>
    </source>
</evidence>
<keyword evidence="13 19" id="KW-0472">Membrane</keyword>
<dbReference type="HAMAP" id="MF_00719">
    <property type="entry name" value="CobS"/>
    <property type="match status" value="1"/>
</dbReference>
<keyword evidence="9 19" id="KW-0808">Transferase</keyword>
<evidence type="ECO:0000256" key="19">
    <source>
        <dbReference type="HAMAP-Rule" id="MF_00719"/>
    </source>
</evidence>
<comment type="similarity">
    <text evidence="4 19">Belongs to the CobS family.</text>
</comment>
<evidence type="ECO:0000313" key="20">
    <source>
        <dbReference type="EMBL" id="ABC27853.1"/>
    </source>
</evidence>
<organism evidence="20 21">
    <name type="scientific">Hahella chejuensis (strain KCTC 2396)</name>
    <dbReference type="NCBI Taxonomy" id="349521"/>
    <lineage>
        <taxon>Bacteria</taxon>
        <taxon>Pseudomonadati</taxon>
        <taxon>Pseudomonadota</taxon>
        <taxon>Gammaproteobacteria</taxon>
        <taxon>Oceanospirillales</taxon>
        <taxon>Hahellaceae</taxon>
        <taxon>Hahella</taxon>
    </lineage>
</organism>
<dbReference type="EC" id="2.7.8.26" evidence="5 19"/>
<evidence type="ECO:0000256" key="9">
    <source>
        <dbReference type="ARBA" id="ARBA00022679"/>
    </source>
</evidence>
<feature type="transmembrane region" description="Helical" evidence="19">
    <location>
        <begin position="145"/>
        <end position="168"/>
    </location>
</feature>
<comment type="function">
    <text evidence="14 19">Joins adenosylcobinamide-GDP and alpha-ribazole to generate adenosylcobalamin (Ado-cobalamin). Also synthesizes adenosylcobalamin 5'-phosphate from adenosylcobinamide-GDP and alpha-ribazole 5'-phosphate.</text>
</comment>
<dbReference type="InterPro" id="IPR003805">
    <property type="entry name" value="CobS"/>
</dbReference>
<keyword evidence="8 19" id="KW-0169">Cobalamin biosynthesis</keyword>
<keyword evidence="11 19" id="KW-0460">Magnesium</keyword>
<dbReference type="EMBL" id="CP000155">
    <property type="protein sequence ID" value="ABC27853.1"/>
    <property type="molecule type" value="Genomic_DNA"/>
</dbReference>
<evidence type="ECO:0000256" key="18">
    <source>
        <dbReference type="ARBA" id="ARBA00049504"/>
    </source>
</evidence>
<evidence type="ECO:0000256" key="4">
    <source>
        <dbReference type="ARBA" id="ARBA00010561"/>
    </source>
</evidence>
<dbReference type="UniPathway" id="UPA00148">
    <property type="reaction ID" value="UER00238"/>
</dbReference>
<dbReference type="STRING" id="349521.HCH_00965"/>
<feature type="transmembrane region" description="Helical" evidence="19">
    <location>
        <begin position="96"/>
        <end position="115"/>
    </location>
</feature>
<gene>
    <name evidence="19 20" type="primary">cobS</name>
    <name evidence="20" type="ordered locus">HCH_00965</name>
</gene>
<sequence>MSEYERVDKNSRAIMKSGEAVSATGEPAAQRWAEILRRQWHLLMLSLQFYTRIPVRLLYDFHEADLNQASRYIALTGWLVALAAACAYLSGLYFYGPWGGAVLAVATGVLITGAFHEDGLADAADGFGGGHTPERILEIMKDSRVGTYGALALALSLSLKIVVLAQLSPDAALLLLWISHACSRALAISLIASLDYVRADQLSKVKPVAKGIATRDIAIAAGMAIAPLMLAGAKALILAAVGLWLLRRASICYLSRRLGGYTGDCLGAVQQLGEIVLFLLLGALWSSI</sequence>
<dbReference type="Pfam" id="PF02654">
    <property type="entry name" value="CobS"/>
    <property type="match status" value="1"/>
</dbReference>
<keyword evidence="7 19" id="KW-1003">Cell membrane</keyword>
<feature type="transmembrane region" description="Helical" evidence="19">
    <location>
        <begin position="71"/>
        <end position="90"/>
    </location>
</feature>
<evidence type="ECO:0000256" key="16">
    <source>
        <dbReference type="ARBA" id="ARBA00032853"/>
    </source>
</evidence>
<reference evidence="20 21" key="1">
    <citation type="journal article" date="2005" name="Nucleic Acids Res.">
        <title>Genomic blueprint of Hahella chejuensis, a marine microbe producing an algicidal agent.</title>
        <authorList>
            <person name="Jeong H."/>
            <person name="Yim J.H."/>
            <person name="Lee C."/>
            <person name="Choi S.-H."/>
            <person name="Park Y.K."/>
            <person name="Yoon S.H."/>
            <person name="Hur C.-G."/>
            <person name="Kang H.-Y."/>
            <person name="Kim D."/>
            <person name="Lee H.H."/>
            <person name="Park K.H."/>
            <person name="Park S.-H."/>
            <person name="Park H.-S."/>
            <person name="Lee H.K."/>
            <person name="Oh T.K."/>
            <person name="Kim J.F."/>
        </authorList>
    </citation>
    <scope>NUCLEOTIDE SEQUENCE [LARGE SCALE GENOMIC DNA]</scope>
    <source>
        <strain evidence="20 21">KCTC 2396</strain>
    </source>
</reference>
<evidence type="ECO:0000256" key="17">
    <source>
        <dbReference type="ARBA" id="ARBA00048623"/>
    </source>
</evidence>
<accession>Q2SNC1</accession>
<dbReference type="GO" id="GO:0008818">
    <property type="term" value="F:cobalamin 5'-phosphate synthase activity"/>
    <property type="evidence" value="ECO:0007669"/>
    <property type="project" value="UniProtKB-UniRule"/>
</dbReference>
<keyword evidence="10 19" id="KW-0812">Transmembrane</keyword>
<evidence type="ECO:0000256" key="7">
    <source>
        <dbReference type="ARBA" id="ARBA00022475"/>
    </source>
</evidence>
<evidence type="ECO:0000256" key="2">
    <source>
        <dbReference type="ARBA" id="ARBA00004651"/>
    </source>
</evidence>
<evidence type="ECO:0000256" key="5">
    <source>
        <dbReference type="ARBA" id="ARBA00013200"/>
    </source>
</evidence>
<comment type="cofactor">
    <cofactor evidence="1 19">
        <name>Mg(2+)</name>
        <dbReference type="ChEBI" id="CHEBI:18420"/>
    </cofactor>
</comment>
<dbReference type="GO" id="GO:0005886">
    <property type="term" value="C:plasma membrane"/>
    <property type="evidence" value="ECO:0007669"/>
    <property type="project" value="UniProtKB-SubCell"/>
</dbReference>
<evidence type="ECO:0000256" key="12">
    <source>
        <dbReference type="ARBA" id="ARBA00022989"/>
    </source>
</evidence>
<comment type="catalytic activity">
    <reaction evidence="18 19">
        <text>alpha-ribazole 5'-phosphate + adenosylcob(III)inamide-GDP = adenosylcob(III)alamin 5'-phosphate + GMP + H(+)</text>
        <dbReference type="Rhea" id="RHEA:23560"/>
        <dbReference type="ChEBI" id="CHEBI:15378"/>
        <dbReference type="ChEBI" id="CHEBI:57918"/>
        <dbReference type="ChEBI" id="CHEBI:58115"/>
        <dbReference type="ChEBI" id="CHEBI:60487"/>
        <dbReference type="ChEBI" id="CHEBI:60493"/>
        <dbReference type="EC" id="2.7.8.26"/>
    </reaction>
</comment>
<name>Q2SNC1_HAHCH</name>
<comment type="pathway">
    <text evidence="3 19">Cofactor biosynthesis; adenosylcobalamin biosynthesis; adenosylcobalamin from cob(II)yrinate a,c-diamide: step 7/7.</text>
</comment>
<evidence type="ECO:0000256" key="3">
    <source>
        <dbReference type="ARBA" id="ARBA00004663"/>
    </source>
</evidence>
<feature type="transmembrane region" description="Helical" evidence="19">
    <location>
        <begin position="217"/>
        <end position="246"/>
    </location>
</feature>
<evidence type="ECO:0000256" key="13">
    <source>
        <dbReference type="ARBA" id="ARBA00023136"/>
    </source>
</evidence>
<dbReference type="Proteomes" id="UP000000238">
    <property type="component" value="Chromosome"/>
</dbReference>
<dbReference type="AlphaFoldDB" id="Q2SNC1"/>
<evidence type="ECO:0000256" key="11">
    <source>
        <dbReference type="ARBA" id="ARBA00022842"/>
    </source>
</evidence>
<evidence type="ECO:0000256" key="8">
    <source>
        <dbReference type="ARBA" id="ARBA00022573"/>
    </source>
</evidence>
<evidence type="ECO:0000256" key="15">
    <source>
        <dbReference type="ARBA" id="ARBA00032605"/>
    </source>
</evidence>
<keyword evidence="12 19" id="KW-1133">Transmembrane helix</keyword>
<dbReference type="RefSeq" id="WP_011394928.1">
    <property type="nucleotide sequence ID" value="NC_007645.1"/>
</dbReference>
<dbReference type="PANTHER" id="PTHR34148:SF1">
    <property type="entry name" value="ADENOSYLCOBINAMIDE-GDP RIBAZOLETRANSFERASE"/>
    <property type="match status" value="1"/>
</dbReference>
<dbReference type="PANTHER" id="PTHR34148">
    <property type="entry name" value="ADENOSYLCOBINAMIDE-GDP RIBAZOLETRANSFERASE"/>
    <property type="match status" value="1"/>
</dbReference>